<dbReference type="Proteomes" id="UP000199110">
    <property type="component" value="Unassembled WGS sequence"/>
</dbReference>
<protein>
    <submittedName>
        <fullName evidence="1">Uncharacterized protein</fullName>
    </submittedName>
</protein>
<accession>A0A1I3P421</accession>
<name>A0A1I3P421_9RHOB</name>
<keyword evidence="2" id="KW-1185">Reference proteome</keyword>
<evidence type="ECO:0000313" key="1">
    <source>
        <dbReference type="EMBL" id="SFJ16077.1"/>
    </source>
</evidence>
<dbReference type="OrthoDB" id="6466635at2"/>
<dbReference type="AlphaFoldDB" id="A0A1I3P421"/>
<dbReference type="STRING" id="390807.SAMN04488095_2334"/>
<gene>
    <name evidence="1" type="ORF">SAMN04488095_2334</name>
</gene>
<evidence type="ECO:0000313" key="2">
    <source>
        <dbReference type="Proteomes" id="UP000199110"/>
    </source>
</evidence>
<organism evidence="1 2">
    <name type="scientific">Jannaschia pohangensis</name>
    <dbReference type="NCBI Taxonomy" id="390807"/>
    <lineage>
        <taxon>Bacteria</taxon>
        <taxon>Pseudomonadati</taxon>
        <taxon>Pseudomonadota</taxon>
        <taxon>Alphaproteobacteria</taxon>
        <taxon>Rhodobacterales</taxon>
        <taxon>Roseobacteraceae</taxon>
        <taxon>Jannaschia</taxon>
    </lineage>
</organism>
<proteinExistence type="predicted"/>
<dbReference type="EMBL" id="FORA01000002">
    <property type="protein sequence ID" value="SFJ16077.1"/>
    <property type="molecule type" value="Genomic_DNA"/>
</dbReference>
<dbReference type="RefSeq" id="WP_092780389.1">
    <property type="nucleotide sequence ID" value="NZ_FORA01000002.1"/>
</dbReference>
<reference evidence="1 2" key="1">
    <citation type="submission" date="2016-10" db="EMBL/GenBank/DDBJ databases">
        <authorList>
            <person name="de Groot N.N."/>
        </authorList>
    </citation>
    <scope>NUCLEOTIDE SEQUENCE [LARGE SCALE GENOMIC DNA]</scope>
    <source>
        <strain evidence="1 2">DSM 19073</strain>
    </source>
</reference>
<sequence>MAPYNKLRGGTIVNLVGELKRLGFKFEFQKYPEMRNKWKVVFECPAGSKANFSTVIGSNDEMLKISDALRMGGKTFLFNLSVAVGRFGENAMLAAVRAGRINHTFRVGGQSFNLRNMTLSAPLQLQNTSGNGLDLVAKITAPRPPAPRWVAFEVKSKMGPDVPFPSLSEAQQRSDYVQRAAEGAFAGIEQAQRAIRRNQTRGRSWEDLIPQKAEVEEFRDAAQDSEVIKIHAKVELDRMGQPVGEIELVAW</sequence>